<organism evidence="3 4">
    <name type="scientific">Telmatocola sphagniphila</name>
    <dbReference type="NCBI Taxonomy" id="1123043"/>
    <lineage>
        <taxon>Bacteria</taxon>
        <taxon>Pseudomonadati</taxon>
        <taxon>Planctomycetota</taxon>
        <taxon>Planctomycetia</taxon>
        <taxon>Gemmatales</taxon>
        <taxon>Gemmataceae</taxon>
    </lineage>
</organism>
<feature type="transmembrane region" description="Helical" evidence="2">
    <location>
        <begin position="29"/>
        <end position="51"/>
    </location>
</feature>
<keyword evidence="2" id="KW-0812">Transmembrane</keyword>
<feature type="region of interest" description="Disordered" evidence="1">
    <location>
        <begin position="69"/>
        <end position="105"/>
    </location>
</feature>
<accession>A0A8E6B7N3</accession>
<dbReference type="KEGG" id="tsph:KIH39_01645"/>
<evidence type="ECO:0000313" key="4">
    <source>
        <dbReference type="Proteomes" id="UP000676194"/>
    </source>
</evidence>
<keyword evidence="2" id="KW-1133">Transmembrane helix</keyword>
<evidence type="ECO:0000313" key="3">
    <source>
        <dbReference type="EMBL" id="QVL32646.1"/>
    </source>
</evidence>
<feature type="compositionally biased region" description="Polar residues" evidence="1">
    <location>
        <begin position="95"/>
        <end position="104"/>
    </location>
</feature>
<keyword evidence="4" id="KW-1185">Reference proteome</keyword>
<gene>
    <name evidence="3" type="ORF">KIH39_01645</name>
</gene>
<sequence>MSATVEAAKTEVEPPDPKFWQHYSPRFEFSISGLASLTVHIILFGLFFLIVARLMNLKTPKAEVPFRSVTISNDSGDDEEGSKGSGGGSKTENSDTTNLPSVSSPEIPAVELEKVKVSVSQWVPDLKSDNEIIDIVANSAAREKLEKMDQGLRDELLKGIGDKKGKGNEAGAGNSGQTGRGEGGDSDRAKSKKRALGWIIQFQTDDARNYLDQLAAMKATILFQKPGSKGLNDAIVFTDLSKGSKPKKYTDDMNLSALFFVDEDWSSIRGVISELGVDFRPEQMVAFFPHDVEEELAQKSMAFHNRKEEDIRQTTFKVLVVNGKYAIKVVSQVAKPGKR</sequence>
<feature type="region of interest" description="Disordered" evidence="1">
    <location>
        <begin position="159"/>
        <end position="189"/>
    </location>
</feature>
<dbReference type="Proteomes" id="UP000676194">
    <property type="component" value="Chromosome"/>
</dbReference>
<reference evidence="3" key="1">
    <citation type="submission" date="2021-05" db="EMBL/GenBank/DDBJ databases">
        <title>Complete genome sequence of the cellulolytic planctomycete Telmatocola sphagniphila SP2T and characterization of the first cellulase from planctomycetes.</title>
        <authorList>
            <person name="Rakitin A.L."/>
            <person name="Beletsky A.V."/>
            <person name="Naumoff D.G."/>
            <person name="Kulichevskaya I.S."/>
            <person name="Mardanov A.V."/>
            <person name="Ravin N.V."/>
            <person name="Dedysh S.N."/>
        </authorList>
    </citation>
    <scope>NUCLEOTIDE SEQUENCE</scope>
    <source>
        <strain evidence="3">SP2T</strain>
    </source>
</reference>
<evidence type="ECO:0000256" key="2">
    <source>
        <dbReference type="SAM" id="Phobius"/>
    </source>
</evidence>
<name>A0A8E6B7N3_9BACT</name>
<keyword evidence="2" id="KW-0472">Membrane</keyword>
<dbReference type="AlphaFoldDB" id="A0A8E6B7N3"/>
<feature type="compositionally biased region" description="Gly residues" evidence="1">
    <location>
        <begin position="168"/>
        <end position="181"/>
    </location>
</feature>
<dbReference type="EMBL" id="CP074694">
    <property type="protein sequence ID" value="QVL32646.1"/>
    <property type="molecule type" value="Genomic_DNA"/>
</dbReference>
<evidence type="ECO:0000256" key="1">
    <source>
        <dbReference type="SAM" id="MobiDB-lite"/>
    </source>
</evidence>
<proteinExistence type="predicted"/>
<protein>
    <submittedName>
        <fullName evidence="3">Uncharacterized protein</fullName>
    </submittedName>
</protein>
<dbReference type="RefSeq" id="WP_213497538.1">
    <property type="nucleotide sequence ID" value="NZ_CP074694.1"/>
</dbReference>